<organism evidence="2 3">
    <name type="scientific">Massilicoli timonensis</name>
    <dbReference type="NCBI Taxonomy" id="2015901"/>
    <lineage>
        <taxon>Bacteria</taxon>
        <taxon>Bacillati</taxon>
        <taxon>Bacillota</taxon>
        <taxon>Erysipelotrichia</taxon>
        <taxon>Erysipelotrichales</taxon>
        <taxon>Erysipelotrichaceae</taxon>
        <taxon>Massilicoli</taxon>
    </lineage>
</organism>
<dbReference type="RefSeq" id="WP_102267802.1">
    <property type="nucleotide sequence ID" value="NZ_CALVCM010000011.1"/>
</dbReference>
<dbReference type="InterPro" id="IPR052194">
    <property type="entry name" value="MESH1"/>
</dbReference>
<evidence type="ECO:0000313" key="2">
    <source>
        <dbReference type="EMBL" id="MCQ5122098.1"/>
    </source>
</evidence>
<dbReference type="SMART" id="SM00471">
    <property type="entry name" value="HDc"/>
    <property type="match status" value="1"/>
</dbReference>
<dbReference type="Pfam" id="PF13328">
    <property type="entry name" value="HD_4"/>
    <property type="match status" value="1"/>
</dbReference>
<dbReference type="SUPFAM" id="SSF109604">
    <property type="entry name" value="HD-domain/PDEase-like"/>
    <property type="match status" value="1"/>
</dbReference>
<name>A0ABT1SLK6_9FIRM</name>
<dbReference type="Gene3D" id="1.10.3210.10">
    <property type="entry name" value="Hypothetical protein af1432"/>
    <property type="match status" value="1"/>
</dbReference>
<comment type="caution">
    <text evidence="2">The sequence shown here is derived from an EMBL/GenBank/DDBJ whole genome shotgun (WGS) entry which is preliminary data.</text>
</comment>
<dbReference type="PANTHER" id="PTHR46246">
    <property type="entry name" value="GUANOSINE-3',5'-BIS(DIPHOSPHATE) 3'-PYROPHOSPHOHYDROLASE MESH1"/>
    <property type="match status" value="1"/>
</dbReference>
<feature type="domain" description="HD/PDEase" evidence="1">
    <location>
        <begin position="94"/>
        <end position="201"/>
    </location>
</feature>
<accession>A0ABT1SLK6</accession>
<evidence type="ECO:0000313" key="3">
    <source>
        <dbReference type="Proteomes" id="UP001524435"/>
    </source>
</evidence>
<dbReference type="PANTHER" id="PTHR46246:SF1">
    <property type="entry name" value="GUANOSINE-3',5'-BIS(DIPHOSPHATE) 3'-PYROPHOSPHOHYDROLASE MESH1"/>
    <property type="match status" value="1"/>
</dbReference>
<dbReference type="InterPro" id="IPR003607">
    <property type="entry name" value="HD/PDEase_dom"/>
</dbReference>
<gene>
    <name evidence="2" type="ORF">NE663_07485</name>
</gene>
<proteinExistence type="predicted"/>
<sequence>MANYYLSESGSIFKVQGEGAFIYSKVTHSFEKCNLYGEILRFKENFQELSKAEALHLIRKEDASGAPPTKQYMKLHEAIQFACVAHEGQMRKGTKIPYIVHPFEVAQILTDAGAEEDVIIAGLLHDTLEDTGTSKEELEQRFGKRVRMLVEDCTQEEGKSWEERKQNYVNYLETKATLDNLMISCADKLANLRSTKANYLQEGEAVWNRFNRGKQHHCWYFSKLIDAFSPLQDYAMFWELNTIYKELFVSYFKEKDTIYQSNGQESYCYQKSMMKWQAITTPYSEIEKLEPISIADANHLIEQWEDEAIAKKQ</sequence>
<dbReference type="Proteomes" id="UP001524435">
    <property type="component" value="Unassembled WGS sequence"/>
</dbReference>
<protein>
    <submittedName>
        <fullName evidence="2">HD domain-containing protein</fullName>
    </submittedName>
</protein>
<dbReference type="EMBL" id="JANGCH010000009">
    <property type="protein sequence ID" value="MCQ5122098.1"/>
    <property type="molecule type" value="Genomic_DNA"/>
</dbReference>
<keyword evidence="3" id="KW-1185">Reference proteome</keyword>
<evidence type="ECO:0000259" key="1">
    <source>
        <dbReference type="SMART" id="SM00471"/>
    </source>
</evidence>
<reference evidence="2 3" key="1">
    <citation type="submission" date="2022-06" db="EMBL/GenBank/DDBJ databases">
        <title>Isolation of gut microbiota from human fecal samples.</title>
        <authorList>
            <person name="Pamer E.G."/>
            <person name="Barat B."/>
            <person name="Waligurski E."/>
            <person name="Medina S."/>
            <person name="Paddock L."/>
            <person name="Mostad J."/>
        </authorList>
    </citation>
    <scope>NUCLEOTIDE SEQUENCE [LARGE SCALE GENOMIC DNA]</scope>
    <source>
        <strain evidence="2 3">DFI.6.1</strain>
    </source>
</reference>